<sequence>MLIARIRTGAPGCAAMALLTLALTACERPAPTPPGARESQLATPPLATASQTRAVSATAVESDAAAARFLAQATFGPTLEDIAHLRSLGSYERWIDEQFAQPPSSHARYLHVLQPDPPDTGLSDDQRLEGWLQMAMGGPDGLTPGLHHKDQLRQRVAFALSEILVISAAGMQQRAGFSTSSYYDVLVEDGLGNYRTLLERVTLHPAMGKYLSMLGNEKPDPLLNIRPDENYAREVMQLFSVGLVRLNPNGTPIRVDGKTVPTYGQDTIQGFAHVFTGWSYRDCVRFRHCKASRVDPVREQPMAAYPEFHASAPSKQLLQYPGVALPGGVLAAGGTPESDLRAALDNIFHHPNVGPFIGRQLIQRLVTSNPSRPYVARVAGKFDDNGAGVRGDMKAVVKAILLDPEARTAQTPEHFGKVREPMLRLTHLWRAMNARSRSGRYVARSPDYYQRNLGQYPLGSPSVFNFFRPDFVPMGEMSELRLAAPELSLANDSLMPATNNLWWSLLRSFHTGNPDQPDHAILMDYRRDLPLAADPGALLDRYDLLFLSGQMSPAMRDVLLRRLEDTRNDDGGLARVQLALYLILNSPEYNVQK</sequence>
<dbReference type="PANTHER" id="PTHR43737">
    <property type="entry name" value="BLL7424 PROTEIN"/>
    <property type="match status" value="1"/>
</dbReference>
<dbReference type="Pfam" id="PF08811">
    <property type="entry name" value="DUF1800"/>
    <property type="match status" value="1"/>
</dbReference>
<dbReference type="PROSITE" id="PS51257">
    <property type="entry name" value="PROKAR_LIPOPROTEIN"/>
    <property type="match status" value="1"/>
</dbReference>
<dbReference type="InterPro" id="IPR014917">
    <property type="entry name" value="DUF1800"/>
</dbReference>
<keyword evidence="1" id="KW-0732">Signal</keyword>
<dbReference type="RefSeq" id="WP_363800164.1">
    <property type="nucleotide sequence ID" value="NZ_CP159925.1"/>
</dbReference>
<evidence type="ECO:0000256" key="1">
    <source>
        <dbReference type="SAM" id="SignalP"/>
    </source>
</evidence>
<reference evidence="2" key="1">
    <citation type="submission" date="2024-06" db="EMBL/GenBank/DDBJ databases">
        <authorList>
            <person name="Li S."/>
        </authorList>
    </citation>
    <scope>NUCLEOTIDE SEQUENCE</scope>
    <source>
        <strain evidence="2">SR10</strain>
    </source>
</reference>
<accession>A0AAU8MUU4</accession>
<name>A0AAU8MUU4_9GAMM</name>
<protein>
    <submittedName>
        <fullName evidence="2">DUF1800 domain-containing protein</fullName>
    </submittedName>
</protein>
<dbReference type="AlphaFoldDB" id="A0AAU8MUU4"/>
<proteinExistence type="predicted"/>
<gene>
    <name evidence="2" type="ORF">ABU614_08915</name>
</gene>
<feature type="signal peptide" evidence="1">
    <location>
        <begin position="1"/>
        <end position="25"/>
    </location>
</feature>
<dbReference type="EMBL" id="CP159925">
    <property type="protein sequence ID" value="XCO76884.1"/>
    <property type="molecule type" value="Genomic_DNA"/>
</dbReference>
<feature type="chain" id="PRO_5043829423" evidence="1">
    <location>
        <begin position="26"/>
        <end position="593"/>
    </location>
</feature>
<organism evidence="2">
    <name type="scientific">Lysobacter firmicutimachus</name>
    <dbReference type="NCBI Taxonomy" id="1792846"/>
    <lineage>
        <taxon>Bacteria</taxon>
        <taxon>Pseudomonadati</taxon>
        <taxon>Pseudomonadota</taxon>
        <taxon>Gammaproteobacteria</taxon>
        <taxon>Lysobacterales</taxon>
        <taxon>Lysobacteraceae</taxon>
        <taxon>Lysobacter</taxon>
    </lineage>
</organism>
<evidence type="ECO:0000313" key="2">
    <source>
        <dbReference type="EMBL" id="XCO76884.1"/>
    </source>
</evidence>
<dbReference type="PANTHER" id="PTHR43737:SF1">
    <property type="entry name" value="DUF1501 DOMAIN-CONTAINING PROTEIN"/>
    <property type="match status" value="1"/>
</dbReference>